<dbReference type="Pfam" id="PF03061">
    <property type="entry name" value="4HBT"/>
    <property type="match status" value="1"/>
</dbReference>
<sequence>MKDLFSARKRFKDDIFATETTGITIEDARENYAKCSLRTDERHRNAGGRVMGGAIFTLADFTFAVAANTEDTMTVSLTSDIRFLGTARGNTLTAEAKCLKSGRTTCAFDVLVTDETGTLIAVVSAVGLRLDR</sequence>
<feature type="domain" description="Thioesterase" evidence="2">
    <location>
        <begin position="47"/>
        <end position="120"/>
    </location>
</feature>
<dbReference type="AlphaFoldDB" id="A0A645IRW1"/>
<dbReference type="InterPro" id="IPR003736">
    <property type="entry name" value="PAAI_dom"/>
</dbReference>
<keyword evidence="1" id="KW-0378">Hydrolase</keyword>
<evidence type="ECO:0000256" key="1">
    <source>
        <dbReference type="ARBA" id="ARBA00022801"/>
    </source>
</evidence>
<gene>
    <name evidence="3" type="ORF">SDC9_201790</name>
</gene>
<evidence type="ECO:0000259" key="2">
    <source>
        <dbReference type="Pfam" id="PF03061"/>
    </source>
</evidence>
<dbReference type="CDD" id="cd03443">
    <property type="entry name" value="PaaI_thioesterase"/>
    <property type="match status" value="1"/>
</dbReference>
<dbReference type="GO" id="GO:0016289">
    <property type="term" value="F:acyl-CoA hydrolase activity"/>
    <property type="evidence" value="ECO:0007669"/>
    <property type="project" value="TreeGrafter"/>
</dbReference>
<organism evidence="3">
    <name type="scientific">bioreactor metagenome</name>
    <dbReference type="NCBI Taxonomy" id="1076179"/>
    <lineage>
        <taxon>unclassified sequences</taxon>
        <taxon>metagenomes</taxon>
        <taxon>ecological metagenomes</taxon>
    </lineage>
</organism>
<dbReference type="InterPro" id="IPR006683">
    <property type="entry name" value="Thioestr_dom"/>
</dbReference>
<proteinExistence type="predicted"/>
<dbReference type="PANTHER" id="PTHR42856:SF1">
    <property type="entry name" value="ACYL-COENZYME A THIOESTERASE PAAI"/>
    <property type="match status" value="1"/>
</dbReference>
<dbReference type="PANTHER" id="PTHR42856">
    <property type="entry name" value="ACYL-COENZYME A THIOESTERASE PAAI"/>
    <property type="match status" value="1"/>
</dbReference>
<reference evidence="3" key="1">
    <citation type="submission" date="2019-08" db="EMBL/GenBank/DDBJ databases">
        <authorList>
            <person name="Kucharzyk K."/>
            <person name="Murdoch R.W."/>
            <person name="Higgins S."/>
            <person name="Loffler F."/>
        </authorList>
    </citation>
    <scope>NUCLEOTIDE SEQUENCE</scope>
</reference>
<dbReference type="Gene3D" id="3.10.129.10">
    <property type="entry name" value="Hotdog Thioesterase"/>
    <property type="match status" value="1"/>
</dbReference>
<dbReference type="InterPro" id="IPR029069">
    <property type="entry name" value="HotDog_dom_sf"/>
</dbReference>
<accession>A0A645IRW1</accession>
<dbReference type="NCBIfam" id="TIGR00369">
    <property type="entry name" value="unchar_dom_1"/>
    <property type="match status" value="1"/>
</dbReference>
<comment type="caution">
    <text evidence="3">The sequence shown here is derived from an EMBL/GenBank/DDBJ whole genome shotgun (WGS) entry which is preliminary data.</text>
</comment>
<dbReference type="EMBL" id="VSSQ01122038">
    <property type="protein sequence ID" value="MPN54121.1"/>
    <property type="molecule type" value="Genomic_DNA"/>
</dbReference>
<evidence type="ECO:0000313" key="3">
    <source>
        <dbReference type="EMBL" id="MPN54121.1"/>
    </source>
</evidence>
<dbReference type="SUPFAM" id="SSF54637">
    <property type="entry name" value="Thioesterase/thiol ester dehydrase-isomerase"/>
    <property type="match status" value="1"/>
</dbReference>
<dbReference type="InterPro" id="IPR052723">
    <property type="entry name" value="Acyl-CoA_thioesterase_PaaI"/>
</dbReference>
<protein>
    <recommendedName>
        <fullName evidence="2">Thioesterase domain-containing protein</fullName>
    </recommendedName>
</protein>
<name>A0A645IRW1_9ZZZZ</name>